<dbReference type="AlphaFoldDB" id="A0A7R8V9C9"/>
<dbReference type="InterPro" id="IPR018862">
    <property type="entry name" value="eIF4E-T"/>
</dbReference>
<organism evidence="2">
    <name type="scientific">Timema douglasi</name>
    <name type="common">Walking stick</name>
    <dbReference type="NCBI Taxonomy" id="61478"/>
    <lineage>
        <taxon>Eukaryota</taxon>
        <taxon>Metazoa</taxon>
        <taxon>Ecdysozoa</taxon>
        <taxon>Arthropoda</taxon>
        <taxon>Hexapoda</taxon>
        <taxon>Insecta</taxon>
        <taxon>Pterygota</taxon>
        <taxon>Neoptera</taxon>
        <taxon>Polyneoptera</taxon>
        <taxon>Phasmatodea</taxon>
        <taxon>Timematodea</taxon>
        <taxon>Timematoidea</taxon>
        <taxon>Timematidae</taxon>
        <taxon>Timema</taxon>
    </lineage>
</organism>
<gene>
    <name evidence="2" type="ORF">TDIB3V08_LOCUS496</name>
</gene>
<reference evidence="2" key="1">
    <citation type="submission" date="2020-11" db="EMBL/GenBank/DDBJ databases">
        <authorList>
            <person name="Tran Van P."/>
        </authorList>
    </citation>
    <scope>NUCLEOTIDE SEQUENCE</scope>
</reference>
<evidence type="ECO:0000313" key="2">
    <source>
        <dbReference type="EMBL" id="CAD7194059.1"/>
    </source>
</evidence>
<protein>
    <submittedName>
        <fullName evidence="2">Uncharacterized protein</fullName>
    </submittedName>
</protein>
<dbReference type="Pfam" id="PF10477">
    <property type="entry name" value="EIF4E-T"/>
    <property type="match status" value="1"/>
</dbReference>
<feature type="region of interest" description="Disordered" evidence="1">
    <location>
        <begin position="1"/>
        <end position="20"/>
    </location>
</feature>
<feature type="compositionally biased region" description="Basic and acidic residues" evidence="1">
    <location>
        <begin position="7"/>
        <end position="18"/>
    </location>
</feature>
<dbReference type="EMBL" id="OA564377">
    <property type="protein sequence ID" value="CAD7194059.1"/>
    <property type="molecule type" value="Genomic_DNA"/>
</dbReference>
<proteinExistence type="predicted"/>
<evidence type="ECO:0000256" key="1">
    <source>
        <dbReference type="SAM" id="MobiDB-lite"/>
    </source>
</evidence>
<accession>A0A7R8V9C9</accession>
<name>A0A7R8V9C9_TIMDO</name>
<sequence length="388" mass="42820">MRPHPNAPEKREAPRELSDTNIFIPSLSESDTYFAPISPAASTTSLSLPQSSCLKSNGNFKVNPSLLLEMLHRGSDISELSASAINPSIKDLEAAGKVHSVEELEAKIRKSSHTGNHTPADKRNEEDMVAFKKLQQQQQEMLNKLVTGSPVGQGLVSGLNGQFQVPPPPGPPPSLSPLPPELQLMVNNAQPSRELLQRPEALAIIQGLRHGQITSQHIVQQLQNPAMQHRHREVLVNILKFQMRLQRTAVVTGLSPQPLSPHHNVQPPSDLHHIMLQQQQQTQAPQQQLRIPSPLNGGHSTADDLLDAFTPAVVQSIGGIKNVEFTSGMLLVARLSSYKRREAIEEMKKESEHVYGSKTTLEAVNKLEAKKRKQNFSNRLKRGFSTSN</sequence>